<protein>
    <submittedName>
        <fullName evidence="2">Uncharacterized protein</fullName>
    </submittedName>
</protein>
<evidence type="ECO:0000256" key="1">
    <source>
        <dbReference type="SAM" id="MobiDB-lite"/>
    </source>
</evidence>
<evidence type="ECO:0000313" key="2">
    <source>
        <dbReference type="EMBL" id="HGZ11651.1"/>
    </source>
</evidence>
<feature type="compositionally biased region" description="Low complexity" evidence="1">
    <location>
        <begin position="111"/>
        <end position="138"/>
    </location>
</feature>
<reference evidence="2" key="1">
    <citation type="journal article" date="2020" name="mSystems">
        <title>Genome- and Community-Level Interaction Insights into Carbon Utilization and Element Cycling Functions of Hydrothermarchaeota in Hydrothermal Sediment.</title>
        <authorList>
            <person name="Zhou Z."/>
            <person name="Liu Y."/>
            <person name="Xu W."/>
            <person name="Pan J."/>
            <person name="Luo Z.H."/>
            <person name="Li M."/>
        </authorList>
    </citation>
    <scope>NUCLEOTIDE SEQUENCE [LARGE SCALE GENOMIC DNA]</scope>
    <source>
        <strain evidence="2">SpSt-853</strain>
    </source>
</reference>
<dbReference type="EMBL" id="DTKJ01000040">
    <property type="protein sequence ID" value="HGZ11651.1"/>
    <property type="molecule type" value="Genomic_DNA"/>
</dbReference>
<comment type="caution">
    <text evidence="2">The sequence shown here is derived from an EMBL/GenBank/DDBJ whole genome shotgun (WGS) entry which is preliminary data.</text>
</comment>
<gene>
    <name evidence="2" type="ORF">ENW48_05490</name>
</gene>
<dbReference type="AlphaFoldDB" id="A0A7C5ALI0"/>
<proteinExistence type="predicted"/>
<feature type="region of interest" description="Disordered" evidence="1">
    <location>
        <begin position="100"/>
        <end position="164"/>
    </location>
</feature>
<organism evidence="2">
    <name type="scientific">Desulfobacca acetoxidans</name>
    <dbReference type="NCBI Taxonomy" id="60893"/>
    <lineage>
        <taxon>Bacteria</taxon>
        <taxon>Pseudomonadati</taxon>
        <taxon>Thermodesulfobacteriota</taxon>
        <taxon>Desulfobaccia</taxon>
        <taxon>Desulfobaccales</taxon>
        <taxon>Desulfobaccaceae</taxon>
        <taxon>Desulfobacca</taxon>
    </lineage>
</organism>
<sequence>MGGKGKSGCLILAVILGAGVVLAQTLRMVPVPPHLKPRWTPVPESPKVFSAPNVPADIFRGPGGYYLLLGSTWYHSRTLNGPWTLLHQVPEFLTAIGPGSFKASPSQTVKPGSTTGATGASSAPPTTPEGGSASAAAGETQPPLNQVEVSPAPEPVLLYDSGPP</sequence>
<name>A0A7C5ALI0_9BACT</name>
<accession>A0A7C5ALI0</accession>